<dbReference type="InterPro" id="IPR012292">
    <property type="entry name" value="Globin/Proto"/>
</dbReference>
<name>A0AA96JUY7_9BACT</name>
<keyword evidence="2" id="KW-1185">Reference proteome</keyword>
<dbReference type="GO" id="GO:0019825">
    <property type="term" value="F:oxygen binding"/>
    <property type="evidence" value="ECO:0007669"/>
    <property type="project" value="InterPro"/>
</dbReference>
<dbReference type="EMBL" id="CP116968">
    <property type="protein sequence ID" value="WNM60928.1"/>
    <property type="molecule type" value="Genomic_DNA"/>
</dbReference>
<reference evidence="1 2" key="1">
    <citation type="submission" date="2023-01" db="EMBL/GenBank/DDBJ databases">
        <title>Cultivation and genomic characterization of new, ubiquitous marine nitrite-oxidizing bacteria from the Nitrospirales.</title>
        <authorList>
            <person name="Mueller A.J."/>
            <person name="Daebeler A."/>
            <person name="Herbold C.W."/>
            <person name="Kirkegaard R.H."/>
            <person name="Daims H."/>
        </authorList>
    </citation>
    <scope>NUCLEOTIDE SEQUENCE [LARGE SCALE GENOMIC DNA]</scope>
    <source>
        <strain evidence="1 2">DK</strain>
    </source>
</reference>
<proteinExistence type="predicted"/>
<dbReference type="RefSeq" id="WP_312742353.1">
    <property type="nucleotide sequence ID" value="NZ_CP116968.1"/>
</dbReference>
<dbReference type="GO" id="GO:0020037">
    <property type="term" value="F:heme binding"/>
    <property type="evidence" value="ECO:0007669"/>
    <property type="project" value="InterPro"/>
</dbReference>
<dbReference type="Proteomes" id="UP001302494">
    <property type="component" value="Chromosome"/>
</dbReference>
<sequence>MRITNTEFDILVNHSAATLKEFKVPEREHNVVMVKIGNLRSYFVERKS</sequence>
<dbReference type="Gene3D" id="1.10.490.10">
    <property type="entry name" value="Globins"/>
    <property type="match status" value="1"/>
</dbReference>
<accession>A0AA96JUY7</accession>
<dbReference type="AlphaFoldDB" id="A0AA96JUY7"/>
<protein>
    <submittedName>
        <fullName evidence="1">Uncharacterized protein</fullName>
    </submittedName>
</protein>
<organism evidence="1 2">
    <name type="scientific">Candidatus Nitrospira neomarina</name>
    <dbReference type="NCBI Taxonomy" id="3020899"/>
    <lineage>
        <taxon>Bacteria</taxon>
        <taxon>Pseudomonadati</taxon>
        <taxon>Nitrospirota</taxon>
        <taxon>Nitrospiria</taxon>
        <taxon>Nitrospirales</taxon>
        <taxon>Nitrospiraceae</taxon>
        <taxon>Nitrospira</taxon>
    </lineage>
</organism>
<evidence type="ECO:0000313" key="2">
    <source>
        <dbReference type="Proteomes" id="UP001302494"/>
    </source>
</evidence>
<gene>
    <name evidence="1" type="ORF">PQG83_14325</name>
</gene>
<dbReference type="KEGG" id="nneo:PQG83_14325"/>
<evidence type="ECO:0000313" key="1">
    <source>
        <dbReference type="EMBL" id="WNM60928.1"/>
    </source>
</evidence>